<feature type="domain" description="HTH cro/C1-type" evidence="1">
    <location>
        <begin position="7"/>
        <end position="60"/>
    </location>
</feature>
<dbReference type="InterPro" id="IPR001387">
    <property type="entry name" value="Cro/C1-type_HTH"/>
</dbReference>
<name>A0A9D2SCI3_9FIRM</name>
<dbReference type="CDD" id="cd00093">
    <property type="entry name" value="HTH_XRE"/>
    <property type="match status" value="1"/>
</dbReference>
<dbReference type="GO" id="GO:0003677">
    <property type="term" value="F:DNA binding"/>
    <property type="evidence" value="ECO:0007669"/>
    <property type="project" value="InterPro"/>
</dbReference>
<dbReference type="PROSITE" id="PS50943">
    <property type="entry name" value="HTH_CROC1"/>
    <property type="match status" value="1"/>
</dbReference>
<dbReference type="InterPro" id="IPR010982">
    <property type="entry name" value="Lambda_DNA-bd_dom_sf"/>
</dbReference>
<comment type="caution">
    <text evidence="2">The sequence shown here is derived from an EMBL/GenBank/DDBJ whole genome shotgun (WGS) entry which is preliminary data.</text>
</comment>
<dbReference type="Gene3D" id="1.10.260.40">
    <property type="entry name" value="lambda repressor-like DNA-binding domains"/>
    <property type="match status" value="1"/>
</dbReference>
<accession>A0A9D2SCI3</accession>
<reference evidence="2" key="2">
    <citation type="submission" date="2021-04" db="EMBL/GenBank/DDBJ databases">
        <authorList>
            <person name="Gilroy R."/>
        </authorList>
    </citation>
    <scope>NUCLEOTIDE SEQUENCE</scope>
    <source>
        <strain evidence="2">USAMLcec3-2134</strain>
    </source>
</reference>
<evidence type="ECO:0000313" key="2">
    <source>
        <dbReference type="EMBL" id="HJB90739.1"/>
    </source>
</evidence>
<dbReference type="EMBL" id="DWXE01000015">
    <property type="protein sequence ID" value="HJB90739.1"/>
    <property type="molecule type" value="Genomic_DNA"/>
</dbReference>
<dbReference type="Proteomes" id="UP000886883">
    <property type="component" value="Unassembled WGS sequence"/>
</dbReference>
<evidence type="ECO:0000313" key="3">
    <source>
        <dbReference type="Proteomes" id="UP000886883"/>
    </source>
</evidence>
<protein>
    <submittedName>
        <fullName evidence="2">Helix-turn-helix transcriptional regulator</fullName>
    </submittedName>
</protein>
<reference evidence="2" key="1">
    <citation type="journal article" date="2021" name="PeerJ">
        <title>Extensive microbial diversity within the chicken gut microbiome revealed by metagenomics and culture.</title>
        <authorList>
            <person name="Gilroy R."/>
            <person name="Ravi A."/>
            <person name="Getino M."/>
            <person name="Pursley I."/>
            <person name="Horton D.L."/>
            <person name="Alikhan N.F."/>
            <person name="Baker D."/>
            <person name="Gharbi K."/>
            <person name="Hall N."/>
            <person name="Watson M."/>
            <person name="Adriaenssens E.M."/>
            <person name="Foster-Nyarko E."/>
            <person name="Jarju S."/>
            <person name="Secka A."/>
            <person name="Antonio M."/>
            <person name="Oren A."/>
            <person name="Chaudhuri R.R."/>
            <person name="La Ragione R."/>
            <person name="Hildebrand F."/>
            <person name="Pallen M.J."/>
        </authorList>
    </citation>
    <scope>NUCLEOTIDE SEQUENCE</scope>
    <source>
        <strain evidence="2">USAMLcec3-2134</strain>
    </source>
</reference>
<sequence length="78" mass="9153">MIKFDKLWSMLKARDISQYQLIHDYGISKGQLDRIKKNENITTNTLDILCNILDCEIGDISEHVKDGNNRFKPDDYSY</sequence>
<dbReference type="SUPFAM" id="SSF47413">
    <property type="entry name" value="lambda repressor-like DNA-binding domains"/>
    <property type="match status" value="1"/>
</dbReference>
<dbReference type="Pfam" id="PF13443">
    <property type="entry name" value="HTH_26"/>
    <property type="match status" value="1"/>
</dbReference>
<organism evidence="2 3">
    <name type="scientific">Candidatus Eisenbergiella merdigallinarum</name>
    <dbReference type="NCBI Taxonomy" id="2838552"/>
    <lineage>
        <taxon>Bacteria</taxon>
        <taxon>Bacillati</taxon>
        <taxon>Bacillota</taxon>
        <taxon>Clostridia</taxon>
        <taxon>Lachnospirales</taxon>
        <taxon>Lachnospiraceae</taxon>
        <taxon>Eisenbergiella</taxon>
    </lineage>
</organism>
<gene>
    <name evidence="2" type="ORF">H9763_04640</name>
</gene>
<dbReference type="AlphaFoldDB" id="A0A9D2SCI3"/>
<evidence type="ECO:0000259" key="1">
    <source>
        <dbReference type="PROSITE" id="PS50943"/>
    </source>
</evidence>
<proteinExistence type="predicted"/>